<dbReference type="AlphaFoldDB" id="B8AT09"/>
<sequence>MADGASANPGDPPSPASARSGQRKHVPDWLNSPIWHYRGVLHEVSMHSK</sequence>
<gene>
    <name evidence="2" type="ORF">OsI_15581</name>
</gene>
<name>B8AT09_ORYSI</name>
<accession>B8AT09</accession>
<reference evidence="2 3" key="1">
    <citation type="journal article" date="2005" name="PLoS Biol.">
        <title>The genomes of Oryza sativa: a history of duplications.</title>
        <authorList>
            <person name="Yu J."/>
            <person name="Wang J."/>
            <person name="Lin W."/>
            <person name="Li S."/>
            <person name="Li H."/>
            <person name="Zhou J."/>
            <person name="Ni P."/>
            <person name="Dong W."/>
            <person name="Hu S."/>
            <person name="Zeng C."/>
            <person name="Zhang J."/>
            <person name="Zhang Y."/>
            <person name="Li R."/>
            <person name="Xu Z."/>
            <person name="Li S."/>
            <person name="Li X."/>
            <person name="Zheng H."/>
            <person name="Cong L."/>
            <person name="Lin L."/>
            <person name="Yin J."/>
            <person name="Geng J."/>
            <person name="Li G."/>
            <person name="Shi J."/>
            <person name="Liu J."/>
            <person name="Lv H."/>
            <person name="Li J."/>
            <person name="Wang J."/>
            <person name="Deng Y."/>
            <person name="Ran L."/>
            <person name="Shi X."/>
            <person name="Wang X."/>
            <person name="Wu Q."/>
            <person name="Li C."/>
            <person name="Ren X."/>
            <person name="Wang J."/>
            <person name="Wang X."/>
            <person name="Li D."/>
            <person name="Liu D."/>
            <person name="Zhang X."/>
            <person name="Ji Z."/>
            <person name="Zhao W."/>
            <person name="Sun Y."/>
            <person name="Zhang Z."/>
            <person name="Bao J."/>
            <person name="Han Y."/>
            <person name="Dong L."/>
            <person name="Ji J."/>
            <person name="Chen P."/>
            <person name="Wu S."/>
            <person name="Liu J."/>
            <person name="Xiao Y."/>
            <person name="Bu D."/>
            <person name="Tan J."/>
            <person name="Yang L."/>
            <person name="Ye C."/>
            <person name="Zhang J."/>
            <person name="Xu J."/>
            <person name="Zhou Y."/>
            <person name="Yu Y."/>
            <person name="Zhang B."/>
            <person name="Zhuang S."/>
            <person name="Wei H."/>
            <person name="Liu B."/>
            <person name="Lei M."/>
            <person name="Yu H."/>
            <person name="Li Y."/>
            <person name="Xu H."/>
            <person name="Wei S."/>
            <person name="He X."/>
            <person name="Fang L."/>
            <person name="Zhang Z."/>
            <person name="Zhang Y."/>
            <person name="Huang X."/>
            <person name="Su Z."/>
            <person name="Tong W."/>
            <person name="Li J."/>
            <person name="Tong Z."/>
            <person name="Li S."/>
            <person name="Ye J."/>
            <person name="Wang L."/>
            <person name="Fang L."/>
            <person name="Lei T."/>
            <person name="Chen C."/>
            <person name="Chen H."/>
            <person name="Xu Z."/>
            <person name="Li H."/>
            <person name="Huang H."/>
            <person name="Zhang F."/>
            <person name="Xu H."/>
            <person name="Li N."/>
            <person name="Zhao C."/>
            <person name="Li S."/>
            <person name="Dong L."/>
            <person name="Huang Y."/>
            <person name="Li L."/>
            <person name="Xi Y."/>
            <person name="Qi Q."/>
            <person name="Li W."/>
            <person name="Zhang B."/>
            <person name="Hu W."/>
            <person name="Zhang Y."/>
            <person name="Tian X."/>
            <person name="Jiao Y."/>
            <person name="Liang X."/>
            <person name="Jin J."/>
            <person name="Gao L."/>
            <person name="Zheng W."/>
            <person name="Hao B."/>
            <person name="Liu S."/>
            <person name="Wang W."/>
            <person name="Yuan L."/>
            <person name="Cao M."/>
            <person name="McDermott J."/>
            <person name="Samudrala R."/>
            <person name="Wang J."/>
            <person name="Wong G.K."/>
            <person name="Yang H."/>
        </authorList>
    </citation>
    <scope>NUCLEOTIDE SEQUENCE [LARGE SCALE GENOMIC DNA]</scope>
    <source>
        <strain evidence="3">cv. 93-11</strain>
    </source>
</reference>
<dbReference type="Gramene" id="BGIOSGA016224-TA">
    <property type="protein sequence ID" value="BGIOSGA016224-PA"/>
    <property type="gene ID" value="BGIOSGA016224"/>
</dbReference>
<dbReference type="HOGENOM" id="CLU_3145050_0_0_1"/>
<evidence type="ECO:0000313" key="3">
    <source>
        <dbReference type="Proteomes" id="UP000007015"/>
    </source>
</evidence>
<dbReference type="EMBL" id="CM000129">
    <property type="protein sequence ID" value="EEC77142.1"/>
    <property type="molecule type" value="Genomic_DNA"/>
</dbReference>
<feature type="region of interest" description="Disordered" evidence="1">
    <location>
        <begin position="1"/>
        <end position="29"/>
    </location>
</feature>
<keyword evidence="3" id="KW-1185">Reference proteome</keyword>
<dbReference type="Proteomes" id="UP000007015">
    <property type="component" value="Chromosome 4"/>
</dbReference>
<evidence type="ECO:0000313" key="2">
    <source>
        <dbReference type="EMBL" id="EEC77142.1"/>
    </source>
</evidence>
<protein>
    <submittedName>
        <fullName evidence="2">Uncharacterized protein</fullName>
    </submittedName>
</protein>
<proteinExistence type="predicted"/>
<evidence type="ECO:0000256" key="1">
    <source>
        <dbReference type="SAM" id="MobiDB-lite"/>
    </source>
</evidence>
<organism evidence="2 3">
    <name type="scientific">Oryza sativa subsp. indica</name>
    <name type="common">Rice</name>
    <dbReference type="NCBI Taxonomy" id="39946"/>
    <lineage>
        <taxon>Eukaryota</taxon>
        <taxon>Viridiplantae</taxon>
        <taxon>Streptophyta</taxon>
        <taxon>Embryophyta</taxon>
        <taxon>Tracheophyta</taxon>
        <taxon>Spermatophyta</taxon>
        <taxon>Magnoliopsida</taxon>
        <taxon>Liliopsida</taxon>
        <taxon>Poales</taxon>
        <taxon>Poaceae</taxon>
        <taxon>BOP clade</taxon>
        <taxon>Oryzoideae</taxon>
        <taxon>Oryzeae</taxon>
        <taxon>Oryzinae</taxon>
        <taxon>Oryza</taxon>
        <taxon>Oryza sativa</taxon>
    </lineage>
</organism>